<dbReference type="RefSeq" id="XP_016492142.1">
    <property type="nucleotide sequence ID" value="XM_016636656.1"/>
</dbReference>
<dbReference type="PANTHER" id="PTHR48061:SF19">
    <property type="entry name" value="RECEPTOR-LIKE PROTEIN 12"/>
    <property type="match status" value="1"/>
</dbReference>
<comment type="subcellular location">
    <subcellularLocation>
        <location evidence="1">Cell membrane</location>
        <topology evidence="1">Single-pass type I membrane protein</topology>
    </subcellularLocation>
</comment>
<evidence type="ECO:0000313" key="14">
    <source>
        <dbReference type="RefSeq" id="XP_016492142.1"/>
    </source>
</evidence>
<evidence type="ECO:0000256" key="3">
    <source>
        <dbReference type="ARBA" id="ARBA00022475"/>
    </source>
</evidence>
<dbReference type="InterPro" id="IPR001611">
    <property type="entry name" value="Leu-rich_rpt"/>
</dbReference>
<dbReference type="Pfam" id="PF00560">
    <property type="entry name" value="LRR_1"/>
    <property type="match status" value="5"/>
</dbReference>
<dbReference type="SUPFAM" id="SSF52047">
    <property type="entry name" value="RNI-like"/>
    <property type="match status" value="2"/>
</dbReference>
<dbReference type="InterPro" id="IPR013210">
    <property type="entry name" value="LRR_N_plant-typ"/>
</dbReference>
<dbReference type="PANTHER" id="PTHR48061">
    <property type="entry name" value="LEUCINE-RICH REPEAT RECEPTOR PROTEIN KINASE EMS1-LIKE-RELATED"/>
    <property type="match status" value="1"/>
</dbReference>
<dbReference type="FunFam" id="3.80.10.10:FF:000041">
    <property type="entry name" value="LRR receptor-like serine/threonine-protein kinase ERECTA"/>
    <property type="match status" value="1"/>
</dbReference>
<evidence type="ECO:0000256" key="4">
    <source>
        <dbReference type="ARBA" id="ARBA00022614"/>
    </source>
</evidence>
<dbReference type="GO" id="GO:0051707">
    <property type="term" value="P:response to other organism"/>
    <property type="evidence" value="ECO:0007669"/>
    <property type="project" value="UniProtKB-ARBA"/>
</dbReference>
<sequence>MLEGKVPRSLERCAYLEVFDIGNNKIRDTFPCMLKKLFNLHVLVLRSNMFYGNLKCPIANQTWPRLQIIDLASNNFNGYLLPQYLSNLEKMMPTSKFPEPEYLIVKVFNYGKYYLDRVTVVLKGREMEIVKILAIFTSIDFSCNNFQGEIPEVLGDLKFLYLLNLSHNALTGRISKALGKLTQLESLDLSVNQLIGRIPDELVGLTFLSFLNLSFNQLSGRIPRGNQFQTFSVDSFEGNTGLCYFPLKKTCSDIKVNGLSQPSSHSEHEIDGKYISFALGSSVCFGIVTWLLLHAQDTMRLLTDFFTEFWVSTKRMAGIKTRGGQVPAKIICCPLLSSFTVLVVFLISSNISPVYGHCLRDQKALLLKLKNGLTFDSSLSTKLDRWDQNTDCCQWPGVSCDQKGHVLVLELDNETISGGVENSSSLFDLKYLEKMNLAYNQLDAVQIPIEIYKLKNLTYLNFSYAGFDGQIPMELSRLTQLVFLDLSYNYFLKLESPDLKILVGNLTNLEELYLDDVNIYMNGTEWCWALSSSLLKLRVLSMTRCGISGPLDPILLKLHYLAVIRLDHNDMSTIDLELLDNFTKLTTLSLMSCNLRCSFPSKIIQVPALQVLDLSYNENLIGNLPEFPQKSALRELVLRHTGFTGSLPNSIANLENMARLNLRSCNFSGHIPSNLGNLTDLIHLDLSFNNFTGSIPLFHKAKKLNHIDLSNNNGPLSSTQTQLSVLLSLPSLQFLSIQNSHLRGKVHEFSNASSSVLETLDLSNNHLNGSIPRSIFKLKRLSELSLSSNSFSGTINIEAIKGLPKLTALELSYNNLRIDIHESNSTSFPFPVEISNLRLASCQLQKFPDLKNQSLLSGLDLSDNNIKGKIPSWVWTVGYLNLSHNLLESLEKPYNISTTPRVIDLSSNRIKGNPPFLRADSDHFANWTSSITYLSLANNKLTGSIPSSICNLDELQFLDMSNNSINSKIPPCLFQKLADRLVVLNIGRNKLSGIIPDTFR</sequence>
<accession>A0A1S4BTD6</accession>
<dbReference type="InterPro" id="IPR046956">
    <property type="entry name" value="RLP23-like"/>
</dbReference>
<keyword evidence="6" id="KW-0732">Signal</keyword>
<gene>
    <name evidence="14" type="primary">LOC107811681</name>
</gene>
<evidence type="ECO:0000259" key="13">
    <source>
        <dbReference type="Pfam" id="PF23598"/>
    </source>
</evidence>
<keyword evidence="5" id="KW-0812">Transmembrane</keyword>
<dbReference type="GO" id="GO:0006952">
    <property type="term" value="P:defense response"/>
    <property type="evidence" value="ECO:0007669"/>
    <property type="project" value="UniProtKB-ARBA"/>
</dbReference>
<keyword evidence="10" id="KW-0675">Receptor</keyword>
<protein>
    <submittedName>
        <fullName evidence="14">Receptor-like protein 12</fullName>
    </submittedName>
</protein>
<keyword evidence="11" id="KW-0325">Glycoprotein</keyword>
<evidence type="ECO:0000256" key="7">
    <source>
        <dbReference type="ARBA" id="ARBA00022737"/>
    </source>
</evidence>
<evidence type="ECO:0000256" key="1">
    <source>
        <dbReference type="ARBA" id="ARBA00004251"/>
    </source>
</evidence>
<evidence type="ECO:0000256" key="11">
    <source>
        <dbReference type="ARBA" id="ARBA00023180"/>
    </source>
</evidence>
<dbReference type="GO" id="GO:0005886">
    <property type="term" value="C:plasma membrane"/>
    <property type="evidence" value="ECO:0007669"/>
    <property type="project" value="UniProtKB-SubCell"/>
</dbReference>
<keyword evidence="8" id="KW-1133">Transmembrane helix</keyword>
<comment type="similarity">
    <text evidence="2">Belongs to the RLP family.</text>
</comment>
<dbReference type="AlphaFoldDB" id="A0A1S4BTD6"/>
<proteinExistence type="inferred from homology"/>
<name>A0A1S4BTD6_TOBAC</name>
<dbReference type="OrthoDB" id="1394818at2759"/>
<dbReference type="FunFam" id="3.80.10.10:FF:000213">
    <property type="entry name" value="Tyrosine-sulfated glycopeptide receptor 1"/>
    <property type="match status" value="1"/>
</dbReference>
<feature type="domain" description="Leucine-rich repeat-containing N-terminal plant-type" evidence="12">
    <location>
        <begin position="361"/>
        <end position="401"/>
    </location>
</feature>
<dbReference type="PaxDb" id="4097-A0A1S4BTD6"/>
<dbReference type="Pfam" id="PF08263">
    <property type="entry name" value="LRRNT_2"/>
    <property type="match status" value="1"/>
</dbReference>
<keyword evidence="9" id="KW-0472">Membrane</keyword>
<evidence type="ECO:0000256" key="10">
    <source>
        <dbReference type="ARBA" id="ARBA00023170"/>
    </source>
</evidence>
<evidence type="ECO:0000256" key="2">
    <source>
        <dbReference type="ARBA" id="ARBA00009592"/>
    </source>
</evidence>
<dbReference type="Pfam" id="PF23598">
    <property type="entry name" value="LRR_14"/>
    <property type="match status" value="1"/>
</dbReference>
<keyword evidence="3" id="KW-1003">Cell membrane</keyword>
<reference evidence="14" key="1">
    <citation type="submission" date="2025-08" db="UniProtKB">
        <authorList>
            <consortium name="RefSeq"/>
        </authorList>
    </citation>
    <scope>IDENTIFICATION</scope>
</reference>
<dbReference type="InterPro" id="IPR055414">
    <property type="entry name" value="LRR_R13L4/SHOC2-like"/>
</dbReference>
<keyword evidence="4" id="KW-0433">Leucine-rich repeat</keyword>
<evidence type="ECO:0000256" key="5">
    <source>
        <dbReference type="ARBA" id="ARBA00022692"/>
    </source>
</evidence>
<dbReference type="PRINTS" id="PR00019">
    <property type="entry name" value="LEURICHRPT"/>
</dbReference>
<evidence type="ECO:0000259" key="12">
    <source>
        <dbReference type="Pfam" id="PF08263"/>
    </source>
</evidence>
<dbReference type="STRING" id="4097.A0A1S4BTD6"/>
<dbReference type="Gene3D" id="3.80.10.10">
    <property type="entry name" value="Ribonuclease Inhibitor"/>
    <property type="match status" value="5"/>
</dbReference>
<dbReference type="KEGG" id="nta:107811681"/>
<dbReference type="SMR" id="A0A1S4BTD6"/>
<evidence type="ECO:0000256" key="9">
    <source>
        <dbReference type="ARBA" id="ARBA00023136"/>
    </source>
</evidence>
<dbReference type="InterPro" id="IPR032675">
    <property type="entry name" value="LRR_dom_sf"/>
</dbReference>
<dbReference type="InterPro" id="IPR003591">
    <property type="entry name" value="Leu-rich_rpt_typical-subtyp"/>
</dbReference>
<dbReference type="SMART" id="SM00369">
    <property type="entry name" value="LRR_TYP"/>
    <property type="match status" value="5"/>
</dbReference>
<evidence type="ECO:0000256" key="8">
    <source>
        <dbReference type="ARBA" id="ARBA00022989"/>
    </source>
</evidence>
<organism evidence="14">
    <name type="scientific">Nicotiana tabacum</name>
    <name type="common">Common tobacco</name>
    <dbReference type="NCBI Taxonomy" id="4097"/>
    <lineage>
        <taxon>Eukaryota</taxon>
        <taxon>Viridiplantae</taxon>
        <taxon>Streptophyta</taxon>
        <taxon>Embryophyta</taxon>
        <taxon>Tracheophyta</taxon>
        <taxon>Spermatophyta</taxon>
        <taxon>Magnoliopsida</taxon>
        <taxon>eudicotyledons</taxon>
        <taxon>Gunneridae</taxon>
        <taxon>Pentapetalae</taxon>
        <taxon>asterids</taxon>
        <taxon>lamiids</taxon>
        <taxon>Solanales</taxon>
        <taxon>Solanaceae</taxon>
        <taxon>Nicotianoideae</taxon>
        <taxon>Nicotianeae</taxon>
        <taxon>Nicotiana</taxon>
    </lineage>
</organism>
<keyword evidence="7" id="KW-0677">Repeat</keyword>
<dbReference type="OMA" id="WTSSITY"/>
<feature type="domain" description="Disease resistance R13L4/SHOC-2-like LRR" evidence="13">
    <location>
        <begin position="537"/>
        <end position="818"/>
    </location>
</feature>
<evidence type="ECO:0000256" key="6">
    <source>
        <dbReference type="ARBA" id="ARBA00022729"/>
    </source>
</evidence>